<feature type="non-terminal residue" evidence="1">
    <location>
        <position position="89"/>
    </location>
</feature>
<dbReference type="AlphaFoldDB" id="A0ABD0LPD7"/>
<protein>
    <submittedName>
        <fullName evidence="1">Uncharacterized protein</fullName>
    </submittedName>
</protein>
<comment type="caution">
    <text evidence="1">The sequence shown here is derived from an EMBL/GenBank/DDBJ whole genome shotgun (WGS) entry which is preliminary data.</text>
</comment>
<accession>A0ABD0LPD7</accession>
<sequence length="89" mass="9982">LGPLSRKPFDISVTLAKSQQSTFAAAAWAVRNLNSLINERPRITAVYPLCATVFLPPTDLAWHGHCVWFEFQRWGTMKATCPYSVNLVC</sequence>
<keyword evidence="2" id="KW-1185">Reference proteome</keyword>
<evidence type="ECO:0000313" key="2">
    <source>
        <dbReference type="Proteomes" id="UP001519460"/>
    </source>
</evidence>
<gene>
    <name evidence="1" type="ORF">BaRGS_00007435</name>
</gene>
<proteinExistence type="predicted"/>
<name>A0ABD0LPD7_9CAEN</name>
<evidence type="ECO:0000313" key="1">
    <source>
        <dbReference type="EMBL" id="KAK7501310.1"/>
    </source>
</evidence>
<dbReference type="Proteomes" id="UP001519460">
    <property type="component" value="Unassembled WGS sequence"/>
</dbReference>
<dbReference type="EMBL" id="JACVVK020000032">
    <property type="protein sequence ID" value="KAK7501310.1"/>
    <property type="molecule type" value="Genomic_DNA"/>
</dbReference>
<reference evidence="1 2" key="1">
    <citation type="journal article" date="2023" name="Sci. Data">
        <title>Genome assembly of the Korean intertidal mud-creeper Batillaria attramentaria.</title>
        <authorList>
            <person name="Patra A.K."/>
            <person name="Ho P.T."/>
            <person name="Jun S."/>
            <person name="Lee S.J."/>
            <person name="Kim Y."/>
            <person name="Won Y.J."/>
        </authorList>
    </citation>
    <scope>NUCLEOTIDE SEQUENCE [LARGE SCALE GENOMIC DNA]</scope>
    <source>
        <strain evidence="1">Wonlab-2016</strain>
    </source>
</reference>
<organism evidence="1 2">
    <name type="scientific">Batillaria attramentaria</name>
    <dbReference type="NCBI Taxonomy" id="370345"/>
    <lineage>
        <taxon>Eukaryota</taxon>
        <taxon>Metazoa</taxon>
        <taxon>Spiralia</taxon>
        <taxon>Lophotrochozoa</taxon>
        <taxon>Mollusca</taxon>
        <taxon>Gastropoda</taxon>
        <taxon>Caenogastropoda</taxon>
        <taxon>Sorbeoconcha</taxon>
        <taxon>Cerithioidea</taxon>
        <taxon>Batillariidae</taxon>
        <taxon>Batillaria</taxon>
    </lineage>
</organism>
<feature type="non-terminal residue" evidence="1">
    <location>
        <position position="1"/>
    </location>
</feature>